<dbReference type="EMBL" id="UGHX01000002">
    <property type="protein sequence ID" value="STP14255.1"/>
    <property type="molecule type" value="Genomic_DNA"/>
</dbReference>
<dbReference type="InterPro" id="IPR027417">
    <property type="entry name" value="P-loop_NTPase"/>
</dbReference>
<evidence type="ECO:0000313" key="3">
    <source>
        <dbReference type="EMBL" id="STP14255.1"/>
    </source>
</evidence>
<dbReference type="EMBL" id="UGHX01000001">
    <property type="protein sequence ID" value="STP11059.1"/>
    <property type="molecule type" value="Genomic_DNA"/>
</dbReference>
<dbReference type="Proteomes" id="UP000255103">
    <property type="component" value="Unassembled WGS sequence"/>
</dbReference>
<reference evidence="3 4" key="1">
    <citation type="submission" date="2018-06" db="EMBL/GenBank/DDBJ databases">
        <authorList>
            <consortium name="Pathogen Informatics"/>
            <person name="Doyle S."/>
        </authorList>
    </citation>
    <scope>NUCLEOTIDE SEQUENCE [LARGE SCALE GENOMIC DNA]</scope>
    <source>
        <strain evidence="3 4">NCTC12219</strain>
    </source>
</reference>
<name>A0A377JXA9_9HELI</name>
<protein>
    <submittedName>
        <fullName evidence="3">Helicase DnaB</fullName>
    </submittedName>
</protein>
<accession>A0A377JXA9</accession>
<keyword evidence="3" id="KW-0067">ATP-binding</keyword>
<dbReference type="InterPro" id="IPR014774">
    <property type="entry name" value="KaiC-like_dom"/>
</dbReference>
<evidence type="ECO:0000259" key="1">
    <source>
        <dbReference type="Pfam" id="PF06745"/>
    </source>
</evidence>
<gene>
    <name evidence="2" type="ORF">NCTC12219_00942</name>
    <name evidence="3" type="ORF">NCTC12219_01802</name>
</gene>
<dbReference type="RefSeq" id="WP_115721761.1">
    <property type="nucleotide sequence ID" value="NZ_UGHX01000001.1"/>
</dbReference>
<evidence type="ECO:0000313" key="4">
    <source>
        <dbReference type="Proteomes" id="UP000255103"/>
    </source>
</evidence>
<dbReference type="Pfam" id="PF06745">
    <property type="entry name" value="ATPase"/>
    <property type="match status" value="1"/>
</dbReference>
<organism evidence="3 4">
    <name type="scientific">Helicobacter cinaedi</name>
    <dbReference type="NCBI Taxonomy" id="213"/>
    <lineage>
        <taxon>Bacteria</taxon>
        <taxon>Pseudomonadati</taxon>
        <taxon>Campylobacterota</taxon>
        <taxon>Epsilonproteobacteria</taxon>
        <taxon>Campylobacterales</taxon>
        <taxon>Helicobacteraceae</taxon>
        <taxon>Helicobacter</taxon>
    </lineage>
</organism>
<proteinExistence type="predicted"/>
<keyword evidence="3" id="KW-0547">Nucleotide-binding</keyword>
<keyword evidence="3" id="KW-0378">Hydrolase</keyword>
<dbReference type="SUPFAM" id="SSF52540">
    <property type="entry name" value="P-loop containing nucleoside triphosphate hydrolases"/>
    <property type="match status" value="1"/>
</dbReference>
<dbReference type="Gene3D" id="3.40.50.300">
    <property type="entry name" value="P-loop containing nucleotide triphosphate hydrolases"/>
    <property type="match status" value="1"/>
</dbReference>
<sequence>MEYTILSSALAYPKDIEAFLEKVPLSAMSQNAQKLFNLCLECNAQNIDANVALIETKLGSEFVESEFFKNVCAGDIYPQWLNLIPAFKEHLAIQKQKDIAYKLLNASEKGQVVDIEILSQEKSLEVSEAKSLRQWVEYFADKPILPKIKCGIDFLDVCFDGGFELGQLVLISGDPEAGKTMLSIQMLEYIAKTNKVCFFCFEFTIESYLKRHRVRQLDNMYIFNDGYDINEICQNIKSLYKKGVRVFLIDSQMRITSPSGRNMEEEESLKFSSLAKLCHSLKILIFLIVQTSKGDRDNPMGSKKGGHESSITIRIERSPAPKELKDLQEWDEKSRIVLVKKNKQTGRHFSEKVNFDPSTCTFSNPNFSNNKEQKSISYKEIEAALNQFK</sequence>
<evidence type="ECO:0000313" key="2">
    <source>
        <dbReference type="EMBL" id="STP11059.1"/>
    </source>
</evidence>
<dbReference type="AlphaFoldDB" id="A0A377JXA9"/>
<feature type="domain" description="KaiC-like" evidence="1">
    <location>
        <begin position="148"/>
        <end position="198"/>
    </location>
</feature>
<dbReference type="GO" id="GO:0004386">
    <property type="term" value="F:helicase activity"/>
    <property type="evidence" value="ECO:0007669"/>
    <property type="project" value="UniProtKB-KW"/>
</dbReference>
<keyword evidence="3" id="KW-0347">Helicase</keyword>